<evidence type="ECO:0000313" key="4">
    <source>
        <dbReference type="Proteomes" id="UP000015241"/>
    </source>
</evidence>
<reference evidence="3 4" key="1">
    <citation type="journal article" date="2012" name="Science">
        <title>The Paleozoic origin of enzymatic lignin decomposition reconstructed from 31 fungal genomes.</title>
        <authorList>
            <person name="Floudas D."/>
            <person name="Binder M."/>
            <person name="Riley R."/>
            <person name="Barry K."/>
            <person name="Blanchette R.A."/>
            <person name="Henrissat B."/>
            <person name="Martinez A.T."/>
            <person name="Otillar R."/>
            <person name="Spatafora J.W."/>
            <person name="Yadav J.S."/>
            <person name="Aerts A."/>
            <person name="Benoit I."/>
            <person name="Boyd A."/>
            <person name="Carlson A."/>
            <person name="Copeland A."/>
            <person name="Coutinho P.M."/>
            <person name="de Vries R.P."/>
            <person name="Ferreira P."/>
            <person name="Findley K."/>
            <person name="Foster B."/>
            <person name="Gaskell J."/>
            <person name="Glotzer D."/>
            <person name="Gorecki P."/>
            <person name="Heitman J."/>
            <person name="Hesse C."/>
            <person name="Hori C."/>
            <person name="Igarashi K."/>
            <person name="Jurgens J.A."/>
            <person name="Kallen N."/>
            <person name="Kersten P."/>
            <person name="Kohler A."/>
            <person name="Kuees U."/>
            <person name="Kumar T.K.A."/>
            <person name="Kuo A."/>
            <person name="LaButti K."/>
            <person name="Larrondo L.F."/>
            <person name="Lindquist E."/>
            <person name="Ling A."/>
            <person name="Lombard V."/>
            <person name="Lucas S."/>
            <person name="Lundell T."/>
            <person name="Martin R."/>
            <person name="McLaughlin D.J."/>
            <person name="Morgenstern I."/>
            <person name="Morin E."/>
            <person name="Murat C."/>
            <person name="Nagy L.G."/>
            <person name="Nolan M."/>
            <person name="Ohm R.A."/>
            <person name="Patyshakuliyeva A."/>
            <person name="Rokas A."/>
            <person name="Ruiz-Duenas F.J."/>
            <person name="Sabat G."/>
            <person name="Salamov A."/>
            <person name="Samejima M."/>
            <person name="Schmutz J."/>
            <person name="Slot J.C."/>
            <person name="St John F."/>
            <person name="Stenlid J."/>
            <person name="Sun H."/>
            <person name="Sun S."/>
            <person name="Syed K."/>
            <person name="Tsang A."/>
            <person name="Wiebenga A."/>
            <person name="Young D."/>
            <person name="Pisabarro A."/>
            <person name="Eastwood D.C."/>
            <person name="Martin F."/>
            <person name="Cullen D."/>
            <person name="Grigoriev I.V."/>
            <person name="Hibbett D.S."/>
        </authorList>
    </citation>
    <scope>NUCLEOTIDE SEQUENCE</scope>
    <source>
        <strain evidence="4">FP-58527</strain>
    </source>
</reference>
<dbReference type="Proteomes" id="UP000015241">
    <property type="component" value="Unassembled WGS sequence"/>
</dbReference>
<dbReference type="HOGENOM" id="CLU_129411_0_0_1"/>
<dbReference type="InParanoid" id="S8DLB5"/>
<evidence type="ECO:0000256" key="1">
    <source>
        <dbReference type="SAM" id="MobiDB-lite"/>
    </source>
</evidence>
<sequence>MRFATTFSLLLATVASVPASVLALPHDFAGGVELEARTRGAEPPYYARRSLEDIKLFLRSLDDDELLAARESESVYWWRKNYGSQHGRSLGDDELEARAGPSNPPPPPKYGEHDPINGSKPAYRGKGYDPFPTTHDNWDPNSGAPRNWPHGVPARHRKAKGK</sequence>
<dbReference type="EMBL" id="KE504270">
    <property type="protein sequence ID" value="EPS93537.1"/>
    <property type="molecule type" value="Genomic_DNA"/>
</dbReference>
<evidence type="ECO:0000313" key="3">
    <source>
        <dbReference type="EMBL" id="EPS93537.1"/>
    </source>
</evidence>
<feature type="signal peptide" evidence="2">
    <location>
        <begin position="1"/>
        <end position="23"/>
    </location>
</feature>
<feature type="chain" id="PRO_5004549958" evidence="2">
    <location>
        <begin position="24"/>
        <end position="162"/>
    </location>
</feature>
<keyword evidence="4" id="KW-1185">Reference proteome</keyword>
<name>S8DLB5_FOMSC</name>
<keyword evidence="2" id="KW-0732">Signal</keyword>
<evidence type="ECO:0000256" key="2">
    <source>
        <dbReference type="SAM" id="SignalP"/>
    </source>
</evidence>
<organism evidence="3 4">
    <name type="scientific">Fomitopsis schrenkii</name>
    <name type="common">Brown rot fungus</name>
    <dbReference type="NCBI Taxonomy" id="2126942"/>
    <lineage>
        <taxon>Eukaryota</taxon>
        <taxon>Fungi</taxon>
        <taxon>Dikarya</taxon>
        <taxon>Basidiomycota</taxon>
        <taxon>Agaricomycotina</taxon>
        <taxon>Agaricomycetes</taxon>
        <taxon>Polyporales</taxon>
        <taxon>Fomitopsis</taxon>
    </lineage>
</organism>
<accession>S8DLB5</accession>
<feature type="region of interest" description="Disordered" evidence="1">
    <location>
        <begin position="88"/>
        <end position="162"/>
    </location>
</feature>
<dbReference type="AlphaFoldDB" id="S8DLB5"/>
<proteinExistence type="predicted"/>
<protein>
    <submittedName>
        <fullName evidence="3">Uncharacterized protein</fullName>
    </submittedName>
</protein>
<feature type="compositionally biased region" description="Basic residues" evidence="1">
    <location>
        <begin position="153"/>
        <end position="162"/>
    </location>
</feature>
<gene>
    <name evidence="3" type="ORF">FOMPIDRAFT_1063505</name>
</gene>
<dbReference type="OrthoDB" id="10553273at2759"/>